<dbReference type="InParanoid" id="A0A5C7F0M2"/>
<feature type="domain" description="AB hydrolase-1" evidence="1">
    <location>
        <begin position="9"/>
        <end position="148"/>
    </location>
</feature>
<dbReference type="EMBL" id="VPFL01000003">
    <property type="protein sequence ID" value="TXF13034.1"/>
    <property type="molecule type" value="Genomic_DNA"/>
</dbReference>
<dbReference type="Proteomes" id="UP000321201">
    <property type="component" value="Unassembled WGS sequence"/>
</dbReference>
<dbReference type="Pfam" id="PF12697">
    <property type="entry name" value="Abhydrolase_6"/>
    <property type="match status" value="1"/>
</dbReference>
<accession>A0A5C7F0M2</accession>
<protein>
    <submittedName>
        <fullName evidence="2">Alpha/beta hydrolase</fullName>
    </submittedName>
</protein>
<dbReference type="OrthoDB" id="2004167at2"/>
<name>A0A5C7F0M2_9PROT</name>
<dbReference type="InterPro" id="IPR000073">
    <property type="entry name" value="AB_hydrolase_1"/>
</dbReference>
<proteinExistence type="predicted"/>
<keyword evidence="3" id="KW-1185">Reference proteome</keyword>
<evidence type="ECO:0000259" key="1">
    <source>
        <dbReference type="Pfam" id="PF12697"/>
    </source>
</evidence>
<keyword evidence="2" id="KW-0378">Hydrolase</keyword>
<dbReference type="RefSeq" id="WP_147798678.1">
    <property type="nucleotide sequence ID" value="NZ_VPFL01000003.1"/>
</dbReference>
<dbReference type="Gene3D" id="3.40.50.1820">
    <property type="entry name" value="alpha/beta hydrolase"/>
    <property type="match status" value="1"/>
</dbReference>
<dbReference type="AlphaFoldDB" id="A0A5C7F0M2"/>
<evidence type="ECO:0000313" key="3">
    <source>
        <dbReference type="Proteomes" id="UP000321201"/>
    </source>
</evidence>
<comment type="caution">
    <text evidence="2">The sequence shown here is derived from an EMBL/GenBank/DDBJ whole genome shotgun (WGS) entry which is preliminary data.</text>
</comment>
<dbReference type="PANTHER" id="PTHR37946:SF1">
    <property type="entry name" value="SLL1969 PROTEIN"/>
    <property type="match status" value="1"/>
</dbReference>
<gene>
    <name evidence="2" type="ORF">FR698_02860</name>
</gene>
<dbReference type="PANTHER" id="PTHR37946">
    <property type="entry name" value="SLL1969 PROTEIN"/>
    <property type="match status" value="1"/>
</dbReference>
<dbReference type="GO" id="GO:0016787">
    <property type="term" value="F:hydrolase activity"/>
    <property type="evidence" value="ECO:0007669"/>
    <property type="project" value="UniProtKB-KW"/>
</dbReference>
<dbReference type="InterPro" id="IPR029058">
    <property type="entry name" value="AB_hydrolase_fold"/>
</dbReference>
<evidence type="ECO:0000313" key="2">
    <source>
        <dbReference type="EMBL" id="TXF13034.1"/>
    </source>
</evidence>
<sequence length="211" mass="23397">MRDENRPQVVLVHGLYMAGWLLTPLGRRLERCGFRAIPFTYHDLRWPLSRNAELLVHFVEGLPGPLHFVAHSLGGLVVIEALRHLPPARVSRVVLMGTPYQGCRVAEQLAHFAVTRWMLGRSVREGLLSARPRWNGAGKLGVIAGDRPMGLGMIFGRPPRPHDGTVGVEETHIPDAADSIVLHVTHSEMLVSAEVARQVCAFLRHGRFAPI</sequence>
<reference evidence="2 3" key="1">
    <citation type="submission" date="2019-08" db="EMBL/GenBank/DDBJ databases">
        <title>Pelomicrobium methylotrophicum gen. nov., sp. nov. a moderately thermophilic, facultatively anaerobic, lithoautotrophic and methylotrophic bacterium isolated from a terrestrial mud volcano.</title>
        <authorList>
            <person name="Slobodkina G.B."/>
            <person name="Merkel A.Y."/>
            <person name="Slobodkin A.I."/>
        </authorList>
    </citation>
    <scope>NUCLEOTIDE SEQUENCE [LARGE SCALE GENOMIC DNA]</scope>
    <source>
        <strain evidence="2 3">SM250</strain>
    </source>
</reference>
<organism evidence="2 3">
    <name type="scientific">Pelomicrobium methylotrophicum</name>
    <dbReference type="NCBI Taxonomy" id="2602750"/>
    <lineage>
        <taxon>Bacteria</taxon>
        <taxon>Pseudomonadati</taxon>
        <taxon>Pseudomonadota</taxon>
        <taxon>Hydrogenophilia</taxon>
        <taxon>Hydrogenophilia incertae sedis</taxon>
        <taxon>Pelomicrobium</taxon>
    </lineage>
</organism>
<dbReference type="SUPFAM" id="SSF53474">
    <property type="entry name" value="alpha/beta-Hydrolases"/>
    <property type="match status" value="1"/>
</dbReference>